<reference evidence="1 2" key="1">
    <citation type="submission" date="2019-03" db="EMBL/GenBank/DDBJ databases">
        <title>Genomic Encyclopedia of Type Strains, Phase IV (KMG-IV): sequencing the most valuable type-strain genomes for metagenomic binning, comparative biology and taxonomic classification.</title>
        <authorList>
            <person name="Goeker M."/>
        </authorList>
    </citation>
    <scope>NUCLEOTIDE SEQUENCE [LARGE SCALE GENOMIC DNA]</scope>
    <source>
        <strain evidence="1 2">DSM 15264</strain>
    </source>
</reference>
<evidence type="ECO:0000313" key="2">
    <source>
        <dbReference type="Proteomes" id="UP000294772"/>
    </source>
</evidence>
<gene>
    <name evidence="1" type="ORF">EV676_10668</name>
</gene>
<dbReference type="Proteomes" id="UP000294772">
    <property type="component" value="Unassembled WGS sequence"/>
</dbReference>
<proteinExistence type="predicted"/>
<dbReference type="RefSeq" id="WP_132765414.1">
    <property type="nucleotide sequence ID" value="NZ_CP110416.1"/>
</dbReference>
<dbReference type="AlphaFoldDB" id="A0AA46HVE7"/>
<dbReference type="EMBL" id="SLXF01000006">
    <property type="protein sequence ID" value="TCP06585.1"/>
    <property type="molecule type" value="Genomic_DNA"/>
</dbReference>
<protein>
    <submittedName>
        <fullName evidence="1">Uncharacterized protein</fullName>
    </submittedName>
</protein>
<evidence type="ECO:0000313" key="1">
    <source>
        <dbReference type="EMBL" id="TCP06585.1"/>
    </source>
</evidence>
<organism evidence="1 2">
    <name type="scientific">Caldimonas thermodepolymerans</name>
    <dbReference type="NCBI Taxonomy" id="215580"/>
    <lineage>
        <taxon>Bacteria</taxon>
        <taxon>Pseudomonadati</taxon>
        <taxon>Pseudomonadota</taxon>
        <taxon>Betaproteobacteria</taxon>
        <taxon>Burkholderiales</taxon>
        <taxon>Sphaerotilaceae</taxon>
        <taxon>Caldimonas</taxon>
    </lineage>
</organism>
<sequence>MRHSPVEQVRTMLADRLAVAPTITAHQYSASDVYRVTLRDQVTGRHLYSCGVRADNPQHALQRARTRATLAGIPEAIALDAHVQRVWPARPPLEVRELPWTDEVLDTFAGGLEVEKSPHEIELERLRAALAQGARRG</sequence>
<accession>A0AA46HVE7</accession>
<name>A0AA46HVE7_9BURK</name>
<comment type="caution">
    <text evidence="1">The sequence shown here is derived from an EMBL/GenBank/DDBJ whole genome shotgun (WGS) entry which is preliminary data.</text>
</comment>